<feature type="binding site" evidence="3">
    <location>
        <position position="66"/>
    </location>
    <ligand>
        <name>a divalent metal cation</name>
        <dbReference type="ChEBI" id="CHEBI:60240"/>
        <label>1</label>
    </ligand>
</feature>
<dbReference type="Pfam" id="PF01784">
    <property type="entry name" value="DUF34_NIF3"/>
    <property type="match status" value="1"/>
</dbReference>
<evidence type="ECO:0000313" key="4">
    <source>
        <dbReference type="EMBL" id="ATC63033.1"/>
    </source>
</evidence>
<proteinExistence type="inferred from homology"/>
<dbReference type="RefSeq" id="WP_096054665.1">
    <property type="nucleotide sequence ID" value="NZ_CP023344.1"/>
</dbReference>
<feature type="binding site" evidence="3">
    <location>
        <position position="218"/>
    </location>
    <ligand>
        <name>a divalent metal cation</name>
        <dbReference type="ChEBI" id="CHEBI:60240"/>
        <label>1</label>
    </ligand>
</feature>
<evidence type="ECO:0000256" key="1">
    <source>
        <dbReference type="ARBA" id="ARBA00006964"/>
    </source>
</evidence>
<dbReference type="InterPro" id="IPR002678">
    <property type="entry name" value="DUF34/NIF3"/>
</dbReference>
<dbReference type="InterPro" id="IPR036069">
    <property type="entry name" value="DUF34/NIF3_sf"/>
</dbReference>
<dbReference type="GO" id="GO:0005737">
    <property type="term" value="C:cytoplasm"/>
    <property type="evidence" value="ECO:0007669"/>
    <property type="project" value="TreeGrafter"/>
</dbReference>
<feature type="binding site" evidence="3">
    <location>
        <position position="222"/>
    </location>
    <ligand>
        <name>a divalent metal cation</name>
        <dbReference type="ChEBI" id="CHEBI:60240"/>
        <label>1</label>
    </ligand>
</feature>
<dbReference type="PANTHER" id="PTHR13799">
    <property type="entry name" value="NGG1 INTERACTING FACTOR 3"/>
    <property type="match status" value="1"/>
</dbReference>
<dbReference type="Proteomes" id="UP000217265">
    <property type="component" value="Chromosome"/>
</dbReference>
<keyword evidence="5" id="KW-1185">Reference proteome</keyword>
<reference evidence="4 5" key="1">
    <citation type="submission" date="2017-09" db="EMBL/GenBank/DDBJ databases">
        <title>Complete genome sequence of Verrucomicrobial strain HZ-65, isolated from freshwater.</title>
        <authorList>
            <person name="Choi A."/>
        </authorList>
    </citation>
    <scope>NUCLEOTIDE SEQUENCE [LARGE SCALE GENOMIC DNA]</scope>
    <source>
        <strain evidence="4 5">HZ-65</strain>
    </source>
</reference>
<gene>
    <name evidence="4" type="ORF">CMV30_03110</name>
</gene>
<dbReference type="PANTHER" id="PTHR13799:SF14">
    <property type="entry name" value="GTP CYCLOHYDROLASE 1 TYPE 2 HOMOLOG"/>
    <property type="match status" value="1"/>
</dbReference>
<feature type="binding site" evidence="3">
    <location>
        <position position="67"/>
    </location>
    <ligand>
        <name>a divalent metal cation</name>
        <dbReference type="ChEBI" id="CHEBI:60240"/>
        <label>1</label>
    </ligand>
</feature>
<evidence type="ECO:0000313" key="5">
    <source>
        <dbReference type="Proteomes" id="UP000217265"/>
    </source>
</evidence>
<dbReference type="GO" id="GO:0046872">
    <property type="term" value="F:metal ion binding"/>
    <property type="evidence" value="ECO:0007669"/>
    <property type="project" value="UniProtKB-KW"/>
</dbReference>
<dbReference type="AlphaFoldDB" id="A0A290Q3M2"/>
<evidence type="ECO:0000256" key="2">
    <source>
        <dbReference type="ARBA" id="ARBA00022723"/>
    </source>
</evidence>
<dbReference type="Gene3D" id="3.40.1390.30">
    <property type="entry name" value="NIF3 (NGG1p interacting factor 3)-like"/>
    <property type="match status" value="2"/>
</dbReference>
<name>A0A290Q3M2_9BACT</name>
<sequence>MATLQELVNYCDERTRRSAFKDAPGAFNGLQVANDGRVTKIGAAVDAGLVPFKKAVEAGVDFLIVHHGMYWDMPRPLTGPVYERVVSLVKGNCALYSNHLPLDGHPELGNNALLARQLGLEAKRPFLVRDGEAVGWIAAHGETRAQLRARLEKLYGRVIAIECGSTEPEAVAFCSGSGNSAVPELAKEKVDTLVTGELREEWFNTAQEQRLNLYLCGHYATEVHGVKALAAELAGKFGVPWEFIGTENPL</sequence>
<accession>A0A290Q3M2</accession>
<dbReference type="NCBIfam" id="TIGR00486">
    <property type="entry name" value="YbgI_SA1388"/>
    <property type="match status" value="1"/>
</dbReference>
<organism evidence="4 5">
    <name type="scientific">Nibricoccus aquaticus</name>
    <dbReference type="NCBI Taxonomy" id="2576891"/>
    <lineage>
        <taxon>Bacteria</taxon>
        <taxon>Pseudomonadati</taxon>
        <taxon>Verrucomicrobiota</taxon>
        <taxon>Opitutia</taxon>
        <taxon>Opitutales</taxon>
        <taxon>Opitutaceae</taxon>
        <taxon>Nibricoccus</taxon>
    </lineage>
</organism>
<protein>
    <submittedName>
        <fullName evidence="4">Nif3-like dinuclear metal center hexameric protein</fullName>
    </submittedName>
</protein>
<dbReference type="SUPFAM" id="SSF102705">
    <property type="entry name" value="NIF3 (NGG1p interacting factor 3)-like"/>
    <property type="match status" value="1"/>
</dbReference>
<dbReference type="EMBL" id="CP023344">
    <property type="protein sequence ID" value="ATC63033.1"/>
    <property type="molecule type" value="Genomic_DNA"/>
</dbReference>
<dbReference type="KEGG" id="vbh:CMV30_03110"/>
<dbReference type="OrthoDB" id="9792792at2"/>
<comment type="similarity">
    <text evidence="1">Belongs to the GTP cyclohydrolase I type 2/NIF3 family.</text>
</comment>
<evidence type="ECO:0000256" key="3">
    <source>
        <dbReference type="PIRSR" id="PIRSR602678-1"/>
    </source>
</evidence>
<feature type="binding site" evidence="3">
    <location>
        <position position="103"/>
    </location>
    <ligand>
        <name>a divalent metal cation</name>
        <dbReference type="ChEBI" id="CHEBI:60240"/>
        <label>1</label>
    </ligand>
</feature>
<keyword evidence="2 3" id="KW-0479">Metal-binding</keyword>